<protein>
    <submittedName>
        <fullName evidence="1">Uncharacterized protein</fullName>
    </submittedName>
</protein>
<accession>A0A4S2H1L1</accession>
<sequence>MKIALFTIAAAALAVIAIFLSDALNRAAVGLNSEGSRESGKKFGIKIGTSFDEALQILQQKGFNLVTYGEEVRCSYVERDRYNGYQFYDDSWRKASVCLAVVDQEVVAISWWVNPFTP</sequence>
<gene>
    <name evidence="1" type="ORF">E5163_08810</name>
</gene>
<organism evidence="1 2">
    <name type="scientific">Marinicauda algicola</name>
    <dbReference type="NCBI Taxonomy" id="2029849"/>
    <lineage>
        <taxon>Bacteria</taxon>
        <taxon>Pseudomonadati</taxon>
        <taxon>Pseudomonadota</taxon>
        <taxon>Alphaproteobacteria</taxon>
        <taxon>Maricaulales</taxon>
        <taxon>Maricaulaceae</taxon>
        <taxon>Marinicauda</taxon>
    </lineage>
</organism>
<comment type="caution">
    <text evidence="1">The sequence shown here is derived from an EMBL/GenBank/DDBJ whole genome shotgun (WGS) entry which is preliminary data.</text>
</comment>
<keyword evidence="2" id="KW-1185">Reference proteome</keyword>
<dbReference type="EMBL" id="SRXW01000002">
    <property type="protein sequence ID" value="TGY89208.1"/>
    <property type="molecule type" value="Genomic_DNA"/>
</dbReference>
<dbReference type="Proteomes" id="UP000308054">
    <property type="component" value="Unassembled WGS sequence"/>
</dbReference>
<reference evidence="1 2" key="1">
    <citation type="journal article" date="2017" name="Int. J. Syst. Evol. Microbiol.">
        <title>Marinicauda algicola sp. nov., isolated from a marine red alga Rhodosorus marinus.</title>
        <authorList>
            <person name="Jeong S.E."/>
            <person name="Jeon S.H."/>
            <person name="Chun B.H."/>
            <person name="Kim D.W."/>
            <person name="Jeon C.O."/>
        </authorList>
    </citation>
    <scope>NUCLEOTIDE SEQUENCE [LARGE SCALE GENOMIC DNA]</scope>
    <source>
        <strain evidence="1 2">JCM 31718</strain>
    </source>
</reference>
<name>A0A4S2H1L1_9PROT</name>
<evidence type="ECO:0000313" key="1">
    <source>
        <dbReference type="EMBL" id="TGY89208.1"/>
    </source>
</evidence>
<dbReference type="AlphaFoldDB" id="A0A4S2H1L1"/>
<evidence type="ECO:0000313" key="2">
    <source>
        <dbReference type="Proteomes" id="UP000308054"/>
    </source>
</evidence>
<proteinExistence type="predicted"/>
<dbReference type="RefSeq" id="WP_135995748.1">
    <property type="nucleotide sequence ID" value="NZ_CP071057.1"/>
</dbReference>